<proteinExistence type="predicted"/>
<evidence type="ECO:0000259" key="2">
    <source>
        <dbReference type="Pfam" id="PF22936"/>
    </source>
</evidence>
<evidence type="ECO:0000256" key="1">
    <source>
        <dbReference type="SAM" id="MobiDB-lite"/>
    </source>
</evidence>
<name>A0A167V8G6_PENCH</name>
<sequence>MLNRRFGEKSLQHPRRQGRPAVNTVQQTAKKCNYCKKRGHVVAQCWKEQREARPSRDHALKAERSVSGSPENHMQMITSIQTKVRQDPPTSKRRRVNFVSKRVTTLYTHAPQPRWLLDSAATSYICWDRACFSSLRPYREMLDTPGDLVESEGIGTVKFALWAKFNQPLVLKNVYLAPRI</sequence>
<gene>
    <name evidence="3" type="ORF">EN45_002580</name>
</gene>
<reference evidence="3" key="1">
    <citation type="journal article" date="2014" name="Genome Announc.">
        <title>Complete sequencing and chromosome-scale genome assembly of the industrial progenitor strain P2niaD18 from the penicillin producer Penicillium chrysogenum.</title>
        <authorList>
            <person name="Specht T."/>
            <person name="Dahlmann T.A."/>
            <person name="Zadra I."/>
            <person name="Kurnsteiner H."/>
            <person name="Kuck U."/>
        </authorList>
    </citation>
    <scope>NUCLEOTIDE SEQUENCE [LARGE SCALE GENOMIC DNA]</scope>
    <source>
        <strain evidence="3">P2niaD18</strain>
    </source>
</reference>
<evidence type="ECO:0000313" key="3">
    <source>
        <dbReference type="EMBL" id="KZN90146.1"/>
    </source>
</evidence>
<dbReference type="EMBL" id="CM002798">
    <property type="protein sequence ID" value="KZN90146.1"/>
    <property type="molecule type" value="Genomic_DNA"/>
</dbReference>
<protein>
    <recommendedName>
        <fullName evidence="2">Retrovirus-related Pol polyprotein from transposon TNT 1-94-like beta-barrel domain-containing protein</fullName>
    </recommendedName>
</protein>
<feature type="region of interest" description="Disordered" evidence="1">
    <location>
        <begin position="1"/>
        <end position="25"/>
    </location>
</feature>
<dbReference type="AlphaFoldDB" id="A0A167V8G6"/>
<dbReference type="Pfam" id="PF22936">
    <property type="entry name" value="Pol_BBD"/>
    <property type="match status" value="1"/>
</dbReference>
<feature type="region of interest" description="Disordered" evidence="1">
    <location>
        <begin position="52"/>
        <end position="72"/>
    </location>
</feature>
<feature type="domain" description="Retrovirus-related Pol polyprotein from transposon TNT 1-94-like beta-barrel" evidence="2">
    <location>
        <begin position="115"/>
        <end position="179"/>
    </location>
</feature>
<feature type="compositionally biased region" description="Basic and acidic residues" evidence="1">
    <location>
        <begin position="1"/>
        <end position="11"/>
    </location>
</feature>
<feature type="compositionally biased region" description="Basic and acidic residues" evidence="1">
    <location>
        <begin position="52"/>
        <end position="64"/>
    </location>
</feature>
<dbReference type="InterPro" id="IPR054722">
    <property type="entry name" value="PolX-like_BBD"/>
</dbReference>
<dbReference type="Proteomes" id="UP000076449">
    <property type="component" value="Chromosome I"/>
</dbReference>
<accession>A0A167V8G6</accession>
<organism evidence="3">
    <name type="scientific">Penicillium chrysogenum</name>
    <name type="common">Penicillium notatum</name>
    <dbReference type="NCBI Taxonomy" id="5076"/>
    <lineage>
        <taxon>Eukaryota</taxon>
        <taxon>Fungi</taxon>
        <taxon>Dikarya</taxon>
        <taxon>Ascomycota</taxon>
        <taxon>Pezizomycotina</taxon>
        <taxon>Eurotiomycetes</taxon>
        <taxon>Eurotiomycetidae</taxon>
        <taxon>Eurotiales</taxon>
        <taxon>Aspergillaceae</taxon>
        <taxon>Penicillium</taxon>
        <taxon>Penicillium chrysogenum species complex</taxon>
    </lineage>
</organism>